<dbReference type="InterPro" id="IPR013324">
    <property type="entry name" value="RNA_pol_sigma_r3/r4-like"/>
</dbReference>
<dbReference type="InterPro" id="IPR032710">
    <property type="entry name" value="NTF2-like_dom_sf"/>
</dbReference>
<evidence type="ECO:0000259" key="8">
    <source>
        <dbReference type="Pfam" id="PF08281"/>
    </source>
</evidence>
<evidence type="ECO:0000256" key="1">
    <source>
        <dbReference type="ARBA" id="ARBA00010641"/>
    </source>
</evidence>
<dbReference type="NCBIfam" id="TIGR02937">
    <property type="entry name" value="sigma70-ECF"/>
    <property type="match status" value="1"/>
</dbReference>
<dbReference type="SUPFAM" id="SSF88659">
    <property type="entry name" value="Sigma3 and sigma4 domains of RNA polymerase sigma factors"/>
    <property type="match status" value="1"/>
</dbReference>
<protein>
    <submittedName>
        <fullName evidence="9">Sigma-70 family RNA polymerase sigma factor</fullName>
    </submittedName>
</protein>
<evidence type="ECO:0000256" key="6">
    <source>
        <dbReference type="ARBA" id="ARBA00023163"/>
    </source>
</evidence>
<dbReference type="InterPro" id="IPR013249">
    <property type="entry name" value="RNA_pol_sigma70_r4_t2"/>
</dbReference>
<dbReference type="InterPro" id="IPR014284">
    <property type="entry name" value="RNA_pol_sigma-70_dom"/>
</dbReference>
<dbReference type="PANTHER" id="PTHR30173:SF43">
    <property type="entry name" value="ECF RNA POLYMERASE SIGMA FACTOR SIGI-RELATED"/>
    <property type="match status" value="1"/>
</dbReference>
<organism evidence="9 10">
    <name type="scientific">Tomitella cavernea</name>
    <dbReference type="NCBI Taxonomy" id="1387982"/>
    <lineage>
        <taxon>Bacteria</taxon>
        <taxon>Bacillati</taxon>
        <taxon>Actinomycetota</taxon>
        <taxon>Actinomycetes</taxon>
        <taxon>Mycobacteriales</taxon>
        <taxon>Tomitella</taxon>
    </lineage>
</organism>
<reference evidence="10" key="1">
    <citation type="journal article" date="2019" name="Int. J. Syst. Evol. Microbiol.">
        <title>The Global Catalogue of Microorganisms (GCM) 10K type strain sequencing project: providing services to taxonomists for standard genome sequencing and annotation.</title>
        <authorList>
            <consortium name="The Broad Institute Genomics Platform"/>
            <consortium name="The Broad Institute Genome Sequencing Center for Infectious Disease"/>
            <person name="Wu L."/>
            <person name="Ma J."/>
        </authorList>
    </citation>
    <scope>NUCLEOTIDE SEQUENCE [LARGE SCALE GENOMIC DNA]</scope>
    <source>
        <strain evidence="10">JCM 18542</strain>
    </source>
</reference>
<feature type="domain" description="RNA polymerase sigma factor 70 region 4 type 2" evidence="8">
    <location>
        <begin position="118"/>
        <end position="169"/>
    </location>
</feature>
<dbReference type="InterPro" id="IPR013325">
    <property type="entry name" value="RNA_pol_sigma_r2"/>
</dbReference>
<comment type="subunit">
    <text evidence="2">Interacts transiently with the RNA polymerase catalytic core formed by RpoA, RpoB, RpoC and RpoZ (2 alpha, 1 beta, 1 beta' and 1 omega subunit) to form the RNA polymerase holoenzyme that can initiate transcription.</text>
</comment>
<dbReference type="Proteomes" id="UP001500839">
    <property type="component" value="Unassembled WGS sequence"/>
</dbReference>
<evidence type="ECO:0000256" key="3">
    <source>
        <dbReference type="ARBA" id="ARBA00023015"/>
    </source>
</evidence>
<dbReference type="Gene3D" id="3.10.450.50">
    <property type="match status" value="1"/>
</dbReference>
<dbReference type="InterPro" id="IPR007627">
    <property type="entry name" value="RNA_pol_sigma70_r2"/>
</dbReference>
<dbReference type="InterPro" id="IPR052704">
    <property type="entry name" value="ECF_Sigma-70_Domain"/>
</dbReference>
<sequence>MTVSGEGSAEVTRTFEGERPRLRRIAARILDDEAEADDVVQQAWIRLHGADAAAIGNLPGWLTTVTTRLCLDVLRARRAAPQADVGEDGRPVDCEGRLRLEDGDPAHAAVSADDVGAALRVVLGALTPAERVAFVLHDSFGFDFPAIGRILDCTPATARKRASRARSRLGQATCPGAVAPESAVTPTDWEIVDAFLAAAREGEFARLLALLAPDATVTADADAVATGTPARLDGREAVAAMFDGAAKSALPVFVEGRPGAAWFLRGRPRVAFDFTIVRGRVLGIEFRAEASVLGGLTRRAGGVRRTRSRKGGTDRTAGP</sequence>
<feature type="domain" description="RNA polymerase sigma-70 region 2" evidence="7">
    <location>
        <begin position="16"/>
        <end position="78"/>
    </location>
</feature>
<dbReference type="Gene3D" id="1.10.10.10">
    <property type="entry name" value="Winged helix-like DNA-binding domain superfamily/Winged helix DNA-binding domain"/>
    <property type="match status" value="1"/>
</dbReference>
<keyword evidence="6" id="KW-0804">Transcription</keyword>
<dbReference type="Pfam" id="PF08281">
    <property type="entry name" value="Sigma70_r4_2"/>
    <property type="match status" value="1"/>
</dbReference>
<dbReference type="Pfam" id="PF04542">
    <property type="entry name" value="Sigma70_r2"/>
    <property type="match status" value="1"/>
</dbReference>
<keyword evidence="10" id="KW-1185">Reference proteome</keyword>
<keyword evidence="3" id="KW-0805">Transcription regulation</keyword>
<dbReference type="Gene3D" id="1.10.1740.10">
    <property type="match status" value="1"/>
</dbReference>
<comment type="similarity">
    <text evidence="1">Belongs to the sigma-70 factor family. ECF subfamily.</text>
</comment>
<dbReference type="PANTHER" id="PTHR30173">
    <property type="entry name" value="SIGMA 19 FACTOR"/>
    <property type="match status" value="1"/>
</dbReference>
<gene>
    <name evidence="9" type="ORF">GCM10023353_25130</name>
</gene>
<keyword evidence="5" id="KW-0238">DNA-binding</keyword>
<dbReference type="SUPFAM" id="SSF88946">
    <property type="entry name" value="Sigma2 domain of RNA polymerase sigma factors"/>
    <property type="match status" value="1"/>
</dbReference>
<evidence type="ECO:0000313" key="10">
    <source>
        <dbReference type="Proteomes" id="UP001500839"/>
    </source>
</evidence>
<evidence type="ECO:0000313" key="9">
    <source>
        <dbReference type="EMBL" id="GAA4817417.1"/>
    </source>
</evidence>
<dbReference type="EMBL" id="BAABKQ010000001">
    <property type="protein sequence ID" value="GAA4817417.1"/>
    <property type="molecule type" value="Genomic_DNA"/>
</dbReference>
<dbReference type="SUPFAM" id="SSF54427">
    <property type="entry name" value="NTF2-like"/>
    <property type="match status" value="1"/>
</dbReference>
<evidence type="ECO:0000256" key="2">
    <source>
        <dbReference type="ARBA" id="ARBA00011344"/>
    </source>
</evidence>
<dbReference type="InterPro" id="IPR036388">
    <property type="entry name" value="WH-like_DNA-bd_sf"/>
</dbReference>
<keyword evidence="4" id="KW-0731">Sigma factor</keyword>
<name>A0ABP9CVW1_9ACTN</name>
<proteinExistence type="inferred from homology"/>
<dbReference type="RefSeq" id="WP_345602375.1">
    <property type="nucleotide sequence ID" value="NZ_BAABKQ010000001.1"/>
</dbReference>
<evidence type="ECO:0000256" key="4">
    <source>
        <dbReference type="ARBA" id="ARBA00023082"/>
    </source>
</evidence>
<evidence type="ECO:0000259" key="7">
    <source>
        <dbReference type="Pfam" id="PF04542"/>
    </source>
</evidence>
<evidence type="ECO:0000256" key="5">
    <source>
        <dbReference type="ARBA" id="ARBA00023125"/>
    </source>
</evidence>
<comment type="caution">
    <text evidence="9">The sequence shown here is derived from an EMBL/GenBank/DDBJ whole genome shotgun (WGS) entry which is preliminary data.</text>
</comment>
<accession>A0ABP9CVW1</accession>